<feature type="region of interest" description="Disordered" evidence="1">
    <location>
        <begin position="1"/>
        <end position="63"/>
    </location>
</feature>
<keyword evidence="2" id="KW-0812">Transmembrane</keyword>
<feature type="transmembrane region" description="Helical" evidence="2">
    <location>
        <begin position="162"/>
        <end position="181"/>
    </location>
</feature>
<feature type="domain" description="SMODS and SLOG-associating 2TM effector" evidence="3">
    <location>
        <begin position="117"/>
        <end position="238"/>
    </location>
</feature>
<dbReference type="OrthoDB" id="3245801at2759"/>
<dbReference type="Pfam" id="PF18142">
    <property type="entry name" value="SLATT_fungal"/>
    <property type="match status" value="1"/>
</dbReference>
<comment type="caution">
    <text evidence="4">The sequence shown here is derived from an EMBL/GenBank/DDBJ whole genome shotgun (WGS) entry which is preliminary data.</text>
</comment>
<sequence>MPMSGHYPSYPSTSALPPQAAPLSRSTEKLEEDRLSATEVRRENASDRDRLRNSPPPLFGIDPRAASDIRVPLRSRTADTHHSDRARAGIDWIVPQMAEKVLKRSVGDRLEPTLARAHLERAKYEAKARMTGYALNAAIGLQVLLGTLTTGLSVAFTDAKKASVVTTVLGGLSTLVASYLARARGSNEPELSITRVKDLEQFIRECQAFQMDQGHVTTGEHDDQLQSFRTRFEELLGNGSG</sequence>
<dbReference type="InterPro" id="IPR041622">
    <property type="entry name" value="SLATT_fungi"/>
</dbReference>
<name>A0A9P7G757_9AGAR</name>
<dbReference type="AlphaFoldDB" id="A0A9P7G757"/>
<accession>A0A9P7G757</accession>
<reference evidence="4" key="1">
    <citation type="submission" date="2020-07" db="EMBL/GenBank/DDBJ databases">
        <authorList>
            <person name="Nieuwenhuis M."/>
            <person name="Van De Peppel L.J.J."/>
        </authorList>
    </citation>
    <scope>NUCLEOTIDE SEQUENCE</scope>
    <source>
        <strain evidence="4">AP01</strain>
        <tissue evidence="4">Mycelium</tissue>
    </source>
</reference>
<dbReference type="Proteomes" id="UP000775547">
    <property type="component" value="Unassembled WGS sequence"/>
</dbReference>
<evidence type="ECO:0000313" key="4">
    <source>
        <dbReference type="EMBL" id="KAG5645099.1"/>
    </source>
</evidence>
<proteinExistence type="predicted"/>
<dbReference type="EMBL" id="JABCKV010000049">
    <property type="protein sequence ID" value="KAG5645099.1"/>
    <property type="molecule type" value="Genomic_DNA"/>
</dbReference>
<feature type="compositionally biased region" description="Basic and acidic residues" evidence="1">
    <location>
        <begin position="26"/>
        <end position="52"/>
    </location>
</feature>
<reference evidence="4" key="2">
    <citation type="submission" date="2021-10" db="EMBL/GenBank/DDBJ databases">
        <title>Phylogenomics reveals ancestral predisposition of the termite-cultivated fungus Termitomyces towards a domesticated lifestyle.</title>
        <authorList>
            <person name="Auxier B."/>
            <person name="Grum-Grzhimaylo A."/>
            <person name="Cardenas M.E."/>
            <person name="Lodge J.D."/>
            <person name="Laessoe T."/>
            <person name="Pedersen O."/>
            <person name="Smith M.E."/>
            <person name="Kuyper T.W."/>
            <person name="Franco-Molano E.A."/>
            <person name="Baroni T.J."/>
            <person name="Aanen D.K."/>
        </authorList>
    </citation>
    <scope>NUCLEOTIDE SEQUENCE</scope>
    <source>
        <strain evidence="4">AP01</strain>
        <tissue evidence="4">Mycelium</tissue>
    </source>
</reference>
<dbReference type="NCBIfam" id="NF033635">
    <property type="entry name" value="SLATT_fungal"/>
    <property type="match status" value="1"/>
</dbReference>
<keyword evidence="5" id="KW-1185">Reference proteome</keyword>
<evidence type="ECO:0000259" key="3">
    <source>
        <dbReference type="Pfam" id="PF18142"/>
    </source>
</evidence>
<evidence type="ECO:0000256" key="2">
    <source>
        <dbReference type="SAM" id="Phobius"/>
    </source>
</evidence>
<evidence type="ECO:0000313" key="5">
    <source>
        <dbReference type="Proteomes" id="UP000775547"/>
    </source>
</evidence>
<feature type="transmembrane region" description="Helical" evidence="2">
    <location>
        <begin position="133"/>
        <end position="156"/>
    </location>
</feature>
<gene>
    <name evidence="4" type="ORF">DXG03_006913</name>
</gene>
<keyword evidence="2" id="KW-1133">Transmembrane helix</keyword>
<keyword evidence="2" id="KW-0472">Membrane</keyword>
<protein>
    <recommendedName>
        <fullName evidence="3">SMODS and SLOG-associating 2TM effector domain-containing protein</fullName>
    </recommendedName>
</protein>
<organism evidence="4 5">
    <name type="scientific">Asterophora parasitica</name>
    <dbReference type="NCBI Taxonomy" id="117018"/>
    <lineage>
        <taxon>Eukaryota</taxon>
        <taxon>Fungi</taxon>
        <taxon>Dikarya</taxon>
        <taxon>Basidiomycota</taxon>
        <taxon>Agaricomycotina</taxon>
        <taxon>Agaricomycetes</taxon>
        <taxon>Agaricomycetidae</taxon>
        <taxon>Agaricales</taxon>
        <taxon>Tricholomatineae</taxon>
        <taxon>Lyophyllaceae</taxon>
        <taxon>Asterophora</taxon>
    </lineage>
</organism>
<evidence type="ECO:0000256" key="1">
    <source>
        <dbReference type="SAM" id="MobiDB-lite"/>
    </source>
</evidence>